<dbReference type="GO" id="GO:0015074">
    <property type="term" value="P:DNA integration"/>
    <property type="evidence" value="ECO:0007669"/>
    <property type="project" value="InterPro"/>
</dbReference>
<dbReference type="AlphaFoldDB" id="A0AAN8KTJ9"/>
<keyword evidence="5" id="KW-1185">Reference proteome</keyword>
<dbReference type="InterPro" id="IPR001313">
    <property type="entry name" value="Pumilio_RNA-bd_rpt"/>
</dbReference>
<dbReference type="InterPro" id="IPR011989">
    <property type="entry name" value="ARM-like"/>
</dbReference>
<dbReference type="GO" id="GO:0035196">
    <property type="term" value="P:miRNA processing"/>
    <property type="evidence" value="ECO:0007669"/>
    <property type="project" value="TreeGrafter"/>
</dbReference>
<name>A0AAN8KTJ9_9TELE</name>
<dbReference type="PANTHER" id="PTHR12537:SF52">
    <property type="entry name" value="PUMILIO HOMOLOG 2"/>
    <property type="match status" value="1"/>
</dbReference>
<dbReference type="GO" id="GO:0043488">
    <property type="term" value="P:regulation of mRNA stability"/>
    <property type="evidence" value="ECO:0007669"/>
    <property type="project" value="TreeGrafter"/>
</dbReference>
<dbReference type="GO" id="GO:0005829">
    <property type="term" value="C:cytosol"/>
    <property type="evidence" value="ECO:0007669"/>
    <property type="project" value="TreeGrafter"/>
</dbReference>
<reference evidence="4 5" key="1">
    <citation type="submission" date="2021-04" db="EMBL/GenBank/DDBJ databases">
        <authorList>
            <person name="De Guttry C."/>
            <person name="Zahm M."/>
            <person name="Klopp C."/>
            <person name="Cabau C."/>
            <person name="Louis A."/>
            <person name="Berthelot C."/>
            <person name="Parey E."/>
            <person name="Roest Crollius H."/>
            <person name="Montfort J."/>
            <person name="Robinson-Rechavi M."/>
            <person name="Bucao C."/>
            <person name="Bouchez O."/>
            <person name="Gislard M."/>
            <person name="Lluch J."/>
            <person name="Milhes M."/>
            <person name="Lampietro C."/>
            <person name="Lopez Roques C."/>
            <person name="Donnadieu C."/>
            <person name="Braasch I."/>
            <person name="Desvignes T."/>
            <person name="Postlethwait J."/>
            <person name="Bobe J."/>
            <person name="Wedekind C."/>
            <person name="Guiguen Y."/>
        </authorList>
    </citation>
    <scope>NUCLEOTIDE SEQUENCE [LARGE SCALE GENOMIC DNA]</scope>
    <source>
        <strain evidence="4">Cs_M1</strain>
        <tissue evidence="4">Blood</tissue>
    </source>
</reference>
<dbReference type="PROSITE" id="PS50303">
    <property type="entry name" value="PUM_HD"/>
    <property type="match status" value="1"/>
</dbReference>
<dbReference type="SMART" id="SM00025">
    <property type="entry name" value="Pumilio"/>
    <property type="match status" value="3"/>
</dbReference>
<dbReference type="PROSITE" id="PS50302">
    <property type="entry name" value="PUM"/>
    <property type="match status" value="3"/>
</dbReference>
<evidence type="ECO:0000256" key="2">
    <source>
        <dbReference type="PROSITE-ProRule" id="PRU00317"/>
    </source>
</evidence>
<dbReference type="InterPro" id="IPR033133">
    <property type="entry name" value="PUM-HD"/>
</dbReference>
<feature type="repeat" description="Pumilio" evidence="2">
    <location>
        <begin position="88"/>
        <end position="123"/>
    </location>
</feature>
<dbReference type="GO" id="GO:0006313">
    <property type="term" value="P:DNA transposition"/>
    <property type="evidence" value="ECO:0007669"/>
    <property type="project" value="InterPro"/>
</dbReference>
<protein>
    <recommendedName>
        <fullName evidence="3">PUM-HD domain-containing protein</fullName>
    </recommendedName>
</protein>
<dbReference type="InterPro" id="IPR016024">
    <property type="entry name" value="ARM-type_fold"/>
</dbReference>
<dbReference type="InterPro" id="IPR002492">
    <property type="entry name" value="Transposase_Tc1-like"/>
</dbReference>
<organism evidence="4 5">
    <name type="scientific">Coregonus suidteri</name>
    <dbReference type="NCBI Taxonomy" id="861788"/>
    <lineage>
        <taxon>Eukaryota</taxon>
        <taxon>Metazoa</taxon>
        <taxon>Chordata</taxon>
        <taxon>Craniata</taxon>
        <taxon>Vertebrata</taxon>
        <taxon>Euteleostomi</taxon>
        <taxon>Actinopterygii</taxon>
        <taxon>Neopterygii</taxon>
        <taxon>Teleostei</taxon>
        <taxon>Protacanthopterygii</taxon>
        <taxon>Salmoniformes</taxon>
        <taxon>Salmonidae</taxon>
        <taxon>Coregoninae</taxon>
        <taxon>Coregonus</taxon>
    </lineage>
</organism>
<dbReference type="SUPFAM" id="SSF48371">
    <property type="entry name" value="ARM repeat"/>
    <property type="match status" value="1"/>
</dbReference>
<evidence type="ECO:0000256" key="1">
    <source>
        <dbReference type="ARBA" id="ARBA00022737"/>
    </source>
</evidence>
<gene>
    <name evidence="4" type="ORF">J4Q44_G00317600</name>
</gene>
<dbReference type="GO" id="GO:0003730">
    <property type="term" value="F:mRNA 3'-UTR binding"/>
    <property type="evidence" value="ECO:0007669"/>
    <property type="project" value="TreeGrafter"/>
</dbReference>
<keyword evidence="1" id="KW-0677">Repeat</keyword>
<sequence>MTVNHPRSGAPCKISPRGASMIMRKVRDQPRTTRQDLVNDLKRAGTSVSKKTISNTLRRHGLKSCSARKIPLLKPAHVQARLKFANDHLDDPEEEWEKDQYGNYVIQHVLEHGRPEDKSKIVAEVRGKVLLLSQHKFASNVVEKCVIHSSRAERGLLIDEVCCQKDGPHSALYTMMKDQYANYVVQRMIDMAEPAQRKIIMHKIRPHIATLRKYTYGKHILAKLEKYYMKSGSDLGPIGGPTNGLM</sequence>
<evidence type="ECO:0000313" key="5">
    <source>
        <dbReference type="Proteomes" id="UP001356427"/>
    </source>
</evidence>
<feature type="repeat" description="Pumilio" evidence="2">
    <location>
        <begin position="124"/>
        <end position="159"/>
    </location>
</feature>
<dbReference type="Proteomes" id="UP001356427">
    <property type="component" value="Unassembled WGS sequence"/>
</dbReference>
<dbReference type="EMBL" id="JAGTTL010000031">
    <property type="protein sequence ID" value="KAK6297177.1"/>
    <property type="molecule type" value="Genomic_DNA"/>
</dbReference>
<proteinExistence type="predicted"/>
<dbReference type="Pfam" id="PF01498">
    <property type="entry name" value="HTH_Tnp_Tc3_2"/>
    <property type="match status" value="1"/>
</dbReference>
<dbReference type="Pfam" id="PF00806">
    <property type="entry name" value="PUF"/>
    <property type="match status" value="3"/>
</dbReference>
<evidence type="ECO:0000259" key="3">
    <source>
        <dbReference type="PROSITE" id="PS50303"/>
    </source>
</evidence>
<dbReference type="GO" id="GO:0003677">
    <property type="term" value="F:DNA binding"/>
    <property type="evidence" value="ECO:0007669"/>
    <property type="project" value="InterPro"/>
</dbReference>
<accession>A0AAN8KTJ9</accession>
<comment type="caution">
    <text evidence="4">The sequence shown here is derived from an EMBL/GenBank/DDBJ whole genome shotgun (WGS) entry which is preliminary data.</text>
</comment>
<dbReference type="PANTHER" id="PTHR12537">
    <property type="entry name" value="RNA BINDING PROTEIN PUMILIO-RELATED"/>
    <property type="match status" value="1"/>
</dbReference>
<evidence type="ECO:0000313" key="4">
    <source>
        <dbReference type="EMBL" id="KAK6297177.1"/>
    </source>
</evidence>
<dbReference type="Gene3D" id="1.25.10.10">
    <property type="entry name" value="Leucine-rich Repeat Variant"/>
    <property type="match status" value="1"/>
</dbReference>
<feature type="repeat" description="Pumilio" evidence="2">
    <location>
        <begin position="160"/>
        <end position="202"/>
    </location>
</feature>
<feature type="domain" description="PUM-HD" evidence="3">
    <location>
        <begin position="1"/>
        <end position="228"/>
    </location>
</feature>